<feature type="chain" id="PRO_5045659680" evidence="1">
    <location>
        <begin position="20"/>
        <end position="165"/>
    </location>
</feature>
<organism evidence="2 3">
    <name type="scientific">Qipengyuania gelatinilytica</name>
    <dbReference type="NCBI Taxonomy" id="2867231"/>
    <lineage>
        <taxon>Bacteria</taxon>
        <taxon>Pseudomonadati</taxon>
        <taxon>Pseudomonadota</taxon>
        <taxon>Alphaproteobacteria</taxon>
        <taxon>Sphingomonadales</taxon>
        <taxon>Erythrobacteraceae</taxon>
        <taxon>Qipengyuania</taxon>
    </lineage>
</organism>
<feature type="signal peptide" evidence="1">
    <location>
        <begin position="1"/>
        <end position="19"/>
    </location>
</feature>
<keyword evidence="3" id="KW-1185">Reference proteome</keyword>
<name>A0ABX8ZZT5_9SPHN</name>
<protein>
    <submittedName>
        <fullName evidence="2">DUF3617 domain-containing protein</fullName>
    </submittedName>
</protein>
<dbReference type="PROSITE" id="PS51257">
    <property type="entry name" value="PROKAR_LIPOPROTEIN"/>
    <property type="match status" value="1"/>
</dbReference>
<dbReference type="EMBL" id="CP081294">
    <property type="protein sequence ID" value="QZD94291.1"/>
    <property type="molecule type" value="Genomic_DNA"/>
</dbReference>
<keyword evidence="1" id="KW-0732">Signal</keyword>
<dbReference type="Proteomes" id="UP000824321">
    <property type="component" value="Chromosome"/>
</dbReference>
<accession>A0ABX8ZZT5</accession>
<evidence type="ECO:0000313" key="3">
    <source>
        <dbReference type="Proteomes" id="UP000824321"/>
    </source>
</evidence>
<evidence type="ECO:0000256" key="1">
    <source>
        <dbReference type="SAM" id="SignalP"/>
    </source>
</evidence>
<gene>
    <name evidence="2" type="ORF">K3136_09305</name>
</gene>
<evidence type="ECO:0000313" key="2">
    <source>
        <dbReference type="EMBL" id="QZD94291.1"/>
    </source>
</evidence>
<proteinExistence type="predicted"/>
<dbReference type="RefSeq" id="WP_221430038.1">
    <property type="nucleotide sequence ID" value="NZ_CP081294.1"/>
</dbReference>
<reference evidence="2 3" key="1">
    <citation type="submission" date="2021-08" db="EMBL/GenBank/DDBJ databases">
        <title>Comparative Genomics Analysis of the Genus Qipengyuania Reveals Extensive Genetic Diversity and Metabolic Versatility, Including the Description of Fifteen Novel Species.</title>
        <authorList>
            <person name="Liu Y."/>
        </authorList>
    </citation>
    <scope>NUCLEOTIDE SEQUENCE [LARGE SCALE GENOMIC DNA]</scope>
    <source>
        <strain evidence="2 3">1NDH1</strain>
    </source>
</reference>
<sequence length="165" mass="17710">MKLPALFMVTASSGLLACAADQPAEEYLAEGLWETSVTMEEYFNPKLSESQRAEIVEAAQARQSTTSSCRPARENRLIPLVGDPFSMGDDSDCIYASVEASGEPANRVVKCTAPADATIELSGEVRTDFTDLQAKVSRPGTDGSYAVTREISRLVGPCPDKGIEQ</sequence>